<reference evidence="1" key="1">
    <citation type="submission" date="2022-10" db="EMBL/GenBank/DDBJ databases">
        <title>Complete Genome of Trichothecium roseum strain YXFP-22015, a Plant Pathogen Isolated from Citrus.</title>
        <authorList>
            <person name="Wang Y."/>
            <person name="Zhu L."/>
        </authorList>
    </citation>
    <scope>NUCLEOTIDE SEQUENCE</scope>
    <source>
        <strain evidence="1">YXFP-22015</strain>
    </source>
</reference>
<protein>
    <submittedName>
        <fullName evidence="1">Uncharacterized protein</fullName>
    </submittedName>
</protein>
<comment type="caution">
    <text evidence="1">The sequence shown here is derived from an EMBL/GenBank/DDBJ whole genome shotgun (WGS) entry which is preliminary data.</text>
</comment>
<keyword evidence="2" id="KW-1185">Reference proteome</keyword>
<proteinExistence type="predicted"/>
<evidence type="ECO:0000313" key="2">
    <source>
        <dbReference type="Proteomes" id="UP001163324"/>
    </source>
</evidence>
<dbReference type="Proteomes" id="UP001163324">
    <property type="component" value="Chromosome 7"/>
</dbReference>
<dbReference type="EMBL" id="CM047946">
    <property type="protein sequence ID" value="KAI9897893.1"/>
    <property type="molecule type" value="Genomic_DNA"/>
</dbReference>
<accession>A0ACC0UV83</accession>
<organism evidence="1 2">
    <name type="scientific">Trichothecium roseum</name>
    <dbReference type="NCBI Taxonomy" id="47278"/>
    <lineage>
        <taxon>Eukaryota</taxon>
        <taxon>Fungi</taxon>
        <taxon>Dikarya</taxon>
        <taxon>Ascomycota</taxon>
        <taxon>Pezizomycotina</taxon>
        <taxon>Sordariomycetes</taxon>
        <taxon>Hypocreomycetidae</taxon>
        <taxon>Hypocreales</taxon>
        <taxon>Hypocreales incertae sedis</taxon>
        <taxon>Trichothecium</taxon>
    </lineage>
</organism>
<evidence type="ECO:0000313" key="1">
    <source>
        <dbReference type="EMBL" id="KAI9897893.1"/>
    </source>
</evidence>
<sequence length="315" mass="34940">MRLLVVSLLAASIGAVSAQIVSPDRRCGPEVNQICPEGQCCSSGGWCGTGYQFCRAPICQIDYGPACDANLRPDGASTDDVPRPKIGSVPYGQAIYECTERGVVALTFDDGPWEYTNDLLDMLADYNASATFFVVGRNMGKGAINDPSTPWPAIIRRMVASGHQIGSHTWSHQKLTEISETQFRRQMSYNEIAIADLLGGFPTYMRPPHSMSDESTDSWLAELGYHITYFDLNTRGYDYDDPELIQKSKDIWDARMAVVEPPADSVLEIEHDNLYNSVTTLVPYILESIKKKGFRTVTVGECLGDPPENWYRSLD</sequence>
<name>A0ACC0UV83_9HYPO</name>
<gene>
    <name evidence="1" type="ORF">N3K66_007749</name>
</gene>